<evidence type="ECO:0000256" key="1">
    <source>
        <dbReference type="SAM" id="Phobius"/>
    </source>
</evidence>
<accession>A0A0A0J6N5</accession>
<keyword evidence="1" id="KW-0472">Membrane</keyword>
<keyword evidence="1" id="KW-0812">Transmembrane</keyword>
<dbReference type="eggNOG" id="ENOG5031WIP">
    <property type="taxonomic scope" value="Bacteria"/>
</dbReference>
<comment type="caution">
    <text evidence="2">The sequence shown here is derived from an EMBL/GenBank/DDBJ whole genome shotgun (WGS) entry which is preliminary data.</text>
</comment>
<feature type="transmembrane region" description="Helical" evidence="1">
    <location>
        <begin position="56"/>
        <end position="75"/>
    </location>
</feature>
<dbReference type="EMBL" id="AVPJ01000010">
    <property type="protein sequence ID" value="KGN31732.1"/>
    <property type="molecule type" value="Genomic_DNA"/>
</dbReference>
<keyword evidence="3" id="KW-1185">Reference proteome</keyword>
<organism evidence="2 3">
    <name type="scientific">Knoellia sinensis KCTC 19936</name>
    <dbReference type="NCBI Taxonomy" id="1385520"/>
    <lineage>
        <taxon>Bacteria</taxon>
        <taxon>Bacillati</taxon>
        <taxon>Actinomycetota</taxon>
        <taxon>Actinomycetes</taxon>
        <taxon>Micrococcales</taxon>
        <taxon>Intrasporangiaceae</taxon>
        <taxon>Knoellia</taxon>
    </lineage>
</organism>
<evidence type="ECO:0000313" key="2">
    <source>
        <dbReference type="EMBL" id="KGN31732.1"/>
    </source>
</evidence>
<dbReference type="STRING" id="1385520.N802_03155"/>
<dbReference type="Proteomes" id="UP000030002">
    <property type="component" value="Unassembled WGS sequence"/>
</dbReference>
<dbReference type="AlphaFoldDB" id="A0A0A0J6N5"/>
<evidence type="ECO:0008006" key="4">
    <source>
        <dbReference type="Google" id="ProtNLM"/>
    </source>
</evidence>
<sequence length="221" mass="21974">MNQNPLPRNALVPAALLAGLCPLVANTIHEEPTSSGADIIAAASAAQSSKELLSTGIFLVGFIALIAVLGMLAAAIAPRTPALSGIAAIGGAAAVAVKVAEAQTGIALRQTAAGLDPTTAEALVAMDEAGFAVHGLLLSVAFGAVGMGLLAAGLVPRWLAWWATVMGGLGVVTALVGVMAPAAYVPIPFLFLLVWLTVLGIVGARRPFAHSAVPAHVAAAQ</sequence>
<keyword evidence="1" id="KW-1133">Transmembrane helix</keyword>
<feature type="transmembrane region" description="Helical" evidence="1">
    <location>
        <begin position="159"/>
        <end position="179"/>
    </location>
</feature>
<proteinExistence type="predicted"/>
<feature type="transmembrane region" description="Helical" evidence="1">
    <location>
        <begin position="131"/>
        <end position="152"/>
    </location>
</feature>
<feature type="transmembrane region" description="Helical" evidence="1">
    <location>
        <begin position="185"/>
        <end position="204"/>
    </location>
</feature>
<reference evidence="2 3" key="1">
    <citation type="submission" date="2013-08" db="EMBL/GenBank/DDBJ databases">
        <title>The genome sequence of Knoellia sinensis.</title>
        <authorList>
            <person name="Zhu W."/>
            <person name="Wang G."/>
        </authorList>
    </citation>
    <scope>NUCLEOTIDE SEQUENCE [LARGE SCALE GENOMIC DNA]</scope>
    <source>
        <strain evidence="2 3">KCTC 19936</strain>
    </source>
</reference>
<gene>
    <name evidence="2" type="ORF">N802_03155</name>
</gene>
<evidence type="ECO:0000313" key="3">
    <source>
        <dbReference type="Proteomes" id="UP000030002"/>
    </source>
</evidence>
<dbReference type="RefSeq" id="WP_035917044.1">
    <property type="nucleotide sequence ID" value="NZ_AVPJ01000010.1"/>
</dbReference>
<protein>
    <recommendedName>
        <fullName evidence="4">DUF4386 domain-containing protein</fullName>
    </recommendedName>
</protein>
<name>A0A0A0J6N5_9MICO</name>